<keyword evidence="6" id="KW-0540">Nuclease</keyword>
<dbReference type="EC" id="3.1.4.1" evidence="5"/>
<dbReference type="Gene3D" id="3.40.1350.10">
    <property type="match status" value="1"/>
</dbReference>
<comment type="cofactor">
    <cofactor evidence="3">
        <name>Mg(2+)</name>
        <dbReference type="ChEBI" id="CHEBI:18420"/>
    </cofactor>
</comment>
<dbReference type="InterPro" id="IPR014883">
    <property type="entry name" value="VRR_NUC"/>
</dbReference>
<evidence type="ECO:0000256" key="10">
    <source>
        <dbReference type="ARBA" id="ARBA00023211"/>
    </source>
</evidence>
<dbReference type="Proteomes" id="UP001163624">
    <property type="component" value="Chromosome"/>
</dbReference>
<comment type="catalytic activity">
    <reaction evidence="1">
        <text>Hydrolytically removes 5'-nucleotides successively from the 3'-hydroxy termini of 3'-hydroxy-terminated oligonucleotides.</text>
        <dbReference type="EC" id="3.1.4.1"/>
    </reaction>
</comment>
<evidence type="ECO:0000259" key="11">
    <source>
        <dbReference type="SMART" id="SM00990"/>
    </source>
</evidence>
<keyword evidence="7" id="KW-0479">Metal-binding</keyword>
<accession>A0ABY7A438</accession>
<dbReference type="Pfam" id="PF08774">
    <property type="entry name" value="VRR_NUC"/>
    <property type="match status" value="1"/>
</dbReference>
<sequence>MTNSQVKPSSLQRAAQRLGVATQTIALKPGAEPRTWRLPSGEAVRVERAAMAAFEAEGWRGYAGEGGLLLNLIKALSFASLAPRHASIYVEALYAGNVAFDEDRFPVDELVDQISRTTPEQLGANLAHWFERNPASGLYQPRSDALIHSYFPGLQRWMFVELYQVLGAQLLTAIARRFGDDPYQFRRGWPDLTLWKEGEVRFVEVKAPGDRLQASQKTIIEHFFQPLGLDLTLLEILPAADGA</sequence>
<comment type="cofactor">
    <cofactor evidence="2">
        <name>Mn(2+)</name>
        <dbReference type="ChEBI" id="CHEBI:29035"/>
    </cofactor>
</comment>
<dbReference type="InterPro" id="IPR011856">
    <property type="entry name" value="tRNA_endonuc-like_dom_sf"/>
</dbReference>
<evidence type="ECO:0000256" key="8">
    <source>
        <dbReference type="ARBA" id="ARBA00022801"/>
    </source>
</evidence>
<protein>
    <recommendedName>
        <fullName evidence="5">phosphodiesterase I</fullName>
        <ecNumber evidence="5">3.1.4.1</ecNumber>
    </recommendedName>
</protein>
<dbReference type="RefSeq" id="WP_254472102.1">
    <property type="nucleotide sequence ID" value="NZ_CP113432.1"/>
</dbReference>
<proteinExistence type="inferred from homology"/>
<evidence type="ECO:0000256" key="9">
    <source>
        <dbReference type="ARBA" id="ARBA00022842"/>
    </source>
</evidence>
<evidence type="ECO:0000313" key="12">
    <source>
        <dbReference type="EMBL" id="WAI51650.1"/>
    </source>
</evidence>
<evidence type="ECO:0000313" key="13">
    <source>
        <dbReference type="Proteomes" id="UP001163624"/>
    </source>
</evidence>
<keyword evidence="9" id="KW-0460">Magnesium</keyword>
<dbReference type="SMART" id="SM00990">
    <property type="entry name" value="VRR_NUC"/>
    <property type="match status" value="1"/>
</dbReference>
<dbReference type="InterPro" id="IPR033315">
    <property type="entry name" value="Fan1-like"/>
</dbReference>
<dbReference type="EMBL" id="CP113432">
    <property type="protein sequence ID" value="WAI51650.1"/>
    <property type="molecule type" value="Genomic_DNA"/>
</dbReference>
<evidence type="ECO:0000256" key="2">
    <source>
        <dbReference type="ARBA" id="ARBA00001936"/>
    </source>
</evidence>
<evidence type="ECO:0000256" key="1">
    <source>
        <dbReference type="ARBA" id="ARBA00000983"/>
    </source>
</evidence>
<keyword evidence="8" id="KW-0378">Hydrolase</keyword>
<dbReference type="PANTHER" id="PTHR15749:SF4">
    <property type="entry name" value="FANCONI-ASSOCIATED NUCLEASE 1"/>
    <property type="match status" value="1"/>
</dbReference>
<keyword evidence="13" id="KW-1185">Reference proteome</keyword>
<evidence type="ECO:0000256" key="6">
    <source>
        <dbReference type="ARBA" id="ARBA00022722"/>
    </source>
</evidence>
<dbReference type="PANTHER" id="PTHR15749">
    <property type="entry name" value="FANCONI-ASSOCIATED NUCLEASE 1"/>
    <property type="match status" value="1"/>
</dbReference>
<evidence type="ECO:0000256" key="5">
    <source>
        <dbReference type="ARBA" id="ARBA00012029"/>
    </source>
</evidence>
<evidence type="ECO:0000256" key="4">
    <source>
        <dbReference type="ARBA" id="ARBA00005533"/>
    </source>
</evidence>
<gene>
    <name evidence="12" type="ORF">OU419_10485</name>
</gene>
<comment type="similarity">
    <text evidence="4">Belongs to the FAN1 family.</text>
</comment>
<feature type="domain" description="VRR-NUC" evidence="11">
    <location>
        <begin position="140"/>
        <end position="238"/>
    </location>
</feature>
<evidence type="ECO:0000256" key="3">
    <source>
        <dbReference type="ARBA" id="ARBA00001946"/>
    </source>
</evidence>
<reference evidence="12" key="1">
    <citation type="submission" date="2022-11" db="EMBL/GenBank/DDBJ databases">
        <title>Pseudomonas triclosanedens sp. nov., a triclosan degrader isolated from activated sludge.</title>
        <authorList>
            <person name="Yin Y."/>
            <person name="Lu Z."/>
        </authorList>
    </citation>
    <scope>NUCLEOTIDE SEQUENCE</scope>
    <source>
        <strain evidence="12">ZM23</strain>
    </source>
</reference>
<evidence type="ECO:0000256" key="7">
    <source>
        <dbReference type="ARBA" id="ARBA00022723"/>
    </source>
</evidence>
<name>A0ABY7A438_9PSED</name>
<organism evidence="12 13">
    <name type="scientific">Pseudomonas triclosanedens</name>
    <dbReference type="NCBI Taxonomy" id="2961893"/>
    <lineage>
        <taxon>Bacteria</taxon>
        <taxon>Pseudomonadati</taxon>
        <taxon>Pseudomonadota</taxon>
        <taxon>Gammaproteobacteria</taxon>
        <taxon>Pseudomonadales</taxon>
        <taxon>Pseudomonadaceae</taxon>
        <taxon>Pseudomonas</taxon>
    </lineage>
</organism>
<keyword evidence="10" id="KW-0464">Manganese</keyword>